<dbReference type="GO" id="GO:0009002">
    <property type="term" value="F:serine-type D-Ala-D-Ala carboxypeptidase activity"/>
    <property type="evidence" value="ECO:0007669"/>
    <property type="project" value="UniProtKB-EC"/>
</dbReference>
<proteinExistence type="predicted"/>
<dbReference type="EMBL" id="JAVDYJ010000001">
    <property type="protein sequence ID" value="MDR7346862.1"/>
    <property type="molecule type" value="Genomic_DNA"/>
</dbReference>
<dbReference type="InterPro" id="IPR003709">
    <property type="entry name" value="VanY-like_core_dom"/>
</dbReference>
<feature type="compositionally biased region" description="Low complexity" evidence="1">
    <location>
        <begin position="14"/>
        <end position="31"/>
    </location>
</feature>
<dbReference type="EC" id="3.4.16.4" evidence="3"/>
<feature type="region of interest" description="Disordered" evidence="1">
    <location>
        <begin position="13"/>
        <end position="68"/>
    </location>
</feature>
<dbReference type="Pfam" id="PF02557">
    <property type="entry name" value="VanY"/>
    <property type="match status" value="1"/>
</dbReference>
<organism evidence="3 4">
    <name type="scientific">Enteractinococcus fodinae</name>
    <dbReference type="NCBI Taxonomy" id="684663"/>
    <lineage>
        <taxon>Bacteria</taxon>
        <taxon>Bacillati</taxon>
        <taxon>Actinomycetota</taxon>
        <taxon>Actinomycetes</taxon>
        <taxon>Micrococcales</taxon>
        <taxon>Micrococcaceae</taxon>
    </lineage>
</organism>
<accession>A0ABU2AZS9</accession>
<dbReference type="PANTHER" id="PTHR34385:SF1">
    <property type="entry name" value="PEPTIDOGLYCAN L-ALANYL-D-GLUTAMATE ENDOPEPTIDASE CWLK"/>
    <property type="match status" value="1"/>
</dbReference>
<dbReference type="Proteomes" id="UP001183794">
    <property type="component" value="Unassembled WGS sequence"/>
</dbReference>
<name>A0ABU2AZS9_9MICC</name>
<dbReference type="CDD" id="cd14852">
    <property type="entry name" value="LD-carboxypeptidase"/>
    <property type="match status" value="1"/>
</dbReference>
<dbReference type="SUPFAM" id="SSF55166">
    <property type="entry name" value="Hedgehog/DD-peptidase"/>
    <property type="match status" value="1"/>
</dbReference>
<keyword evidence="3" id="KW-0378">Hydrolase</keyword>
<keyword evidence="4" id="KW-1185">Reference proteome</keyword>
<dbReference type="InterPro" id="IPR009045">
    <property type="entry name" value="Zn_M74/Hedgehog-like"/>
</dbReference>
<evidence type="ECO:0000313" key="4">
    <source>
        <dbReference type="Proteomes" id="UP001183794"/>
    </source>
</evidence>
<reference evidence="3 4" key="1">
    <citation type="submission" date="2023-07" db="EMBL/GenBank/DDBJ databases">
        <title>Sequencing the genomes of 1000 actinobacteria strains.</title>
        <authorList>
            <person name="Klenk H.-P."/>
        </authorList>
    </citation>
    <scope>NUCLEOTIDE SEQUENCE [LARGE SCALE GENOMIC DNA]</scope>
    <source>
        <strain evidence="3 4">DSM 22966</strain>
    </source>
</reference>
<evidence type="ECO:0000256" key="1">
    <source>
        <dbReference type="SAM" id="MobiDB-lite"/>
    </source>
</evidence>
<keyword evidence="3" id="KW-0645">Protease</keyword>
<keyword evidence="3" id="KW-0121">Carboxypeptidase</keyword>
<feature type="domain" description="D-alanyl-D-alanine carboxypeptidase-like core" evidence="2">
    <location>
        <begin position="102"/>
        <end position="231"/>
    </location>
</feature>
<gene>
    <name evidence="3" type="ORF">J2S62_001119</name>
</gene>
<sequence>MAGGVVILFCSACSPATTDESSSSPTTEVSPHQTPEGEQPSEHVSSSPDESVPSHETTRPSEASFNPESNHVLVNKQHELEIEDFEPPDLVALNVPQQYGGQQLREEPAVALEELVADAADDGIELWVTTAYRDFAHQQALYEQRLAELGQEAADKFTARPGYSEHQTGLAVDMSFAGNTDCNLRECFAETEQGQWLAEHVARFGFIIRYPEGAESITGYSYEPWHLRYVGVPTAHEVTEQDVTLEEYWNQPAAPDYTADYR</sequence>
<evidence type="ECO:0000313" key="3">
    <source>
        <dbReference type="EMBL" id="MDR7346862.1"/>
    </source>
</evidence>
<dbReference type="InterPro" id="IPR058193">
    <property type="entry name" value="VanY/YodJ_core_dom"/>
</dbReference>
<evidence type="ECO:0000259" key="2">
    <source>
        <dbReference type="Pfam" id="PF02557"/>
    </source>
</evidence>
<protein>
    <submittedName>
        <fullName evidence="3">D-alanyl-D-alanine carboxypeptidase</fullName>
        <ecNumber evidence="3">3.4.16.4</ecNumber>
    </submittedName>
</protein>
<comment type="caution">
    <text evidence="3">The sequence shown here is derived from an EMBL/GenBank/DDBJ whole genome shotgun (WGS) entry which is preliminary data.</text>
</comment>
<dbReference type="InterPro" id="IPR052179">
    <property type="entry name" value="DD-CPase-like"/>
</dbReference>
<dbReference type="PANTHER" id="PTHR34385">
    <property type="entry name" value="D-ALANYL-D-ALANINE CARBOXYPEPTIDASE"/>
    <property type="match status" value="1"/>
</dbReference>
<dbReference type="Gene3D" id="3.30.1380.10">
    <property type="match status" value="1"/>
</dbReference>